<dbReference type="InterPro" id="IPR008173">
    <property type="entry name" value="Adenylyl_cyclase_CyaB"/>
</dbReference>
<dbReference type="InterPro" id="IPR023577">
    <property type="entry name" value="CYTH_domain"/>
</dbReference>
<dbReference type="PROSITE" id="PS51707">
    <property type="entry name" value="CYTH"/>
    <property type="match status" value="1"/>
</dbReference>
<reference evidence="2 3" key="1">
    <citation type="journal article" date="2023" name="Sci. Data">
        <title>Genome assembly of the Korean intertidal mud-creeper Batillaria attramentaria.</title>
        <authorList>
            <person name="Patra A.K."/>
            <person name="Ho P.T."/>
            <person name="Jun S."/>
            <person name="Lee S.J."/>
            <person name="Kim Y."/>
            <person name="Won Y.J."/>
        </authorList>
    </citation>
    <scope>NUCLEOTIDE SEQUENCE [LARGE SCALE GENOMIC DNA]</scope>
    <source>
        <strain evidence="2">Wonlab-2016</strain>
    </source>
</reference>
<dbReference type="Proteomes" id="UP001519460">
    <property type="component" value="Unassembled WGS sequence"/>
</dbReference>
<dbReference type="PANTHER" id="PTHR21028">
    <property type="entry name" value="SI:CH211-156B7.4"/>
    <property type="match status" value="1"/>
</dbReference>
<name>A0ABD0JQ35_9CAEN</name>
<dbReference type="AlphaFoldDB" id="A0ABD0JQ35"/>
<organism evidence="2 3">
    <name type="scientific">Batillaria attramentaria</name>
    <dbReference type="NCBI Taxonomy" id="370345"/>
    <lineage>
        <taxon>Eukaryota</taxon>
        <taxon>Metazoa</taxon>
        <taxon>Spiralia</taxon>
        <taxon>Lophotrochozoa</taxon>
        <taxon>Mollusca</taxon>
        <taxon>Gastropoda</taxon>
        <taxon>Caenogastropoda</taxon>
        <taxon>Sorbeoconcha</taxon>
        <taxon>Cerithioidea</taxon>
        <taxon>Batillariidae</taxon>
        <taxon>Batillaria</taxon>
    </lineage>
</organism>
<dbReference type="Gene3D" id="2.40.320.10">
    <property type="entry name" value="Hypothetical Protein Pfu-838710-001"/>
    <property type="match status" value="1"/>
</dbReference>
<gene>
    <name evidence="2" type="ORF">BaRGS_00031571</name>
</gene>
<evidence type="ECO:0000313" key="3">
    <source>
        <dbReference type="Proteomes" id="UP001519460"/>
    </source>
</evidence>
<keyword evidence="3" id="KW-1185">Reference proteome</keyword>
<accession>A0ABD0JQ35</accession>
<dbReference type="EMBL" id="JACVVK020000356">
    <property type="protein sequence ID" value="KAK7477186.1"/>
    <property type="molecule type" value="Genomic_DNA"/>
</dbReference>
<protein>
    <recommendedName>
        <fullName evidence="1">CYTH domain-containing protein</fullName>
    </recommendedName>
</protein>
<feature type="domain" description="CYTH" evidence="1">
    <location>
        <begin position="2"/>
        <end position="169"/>
    </location>
</feature>
<dbReference type="SUPFAM" id="SSF55154">
    <property type="entry name" value="CYTH-like phosphatases"/>
    <property type="match status" value="1"/>
</dbReference>
<dbReference type="GO" id="GO:0016462">
    <property type="term" value="F:pyrophosphatase activity"/>
    <property type="evidence" value="ECO:0007669"/>
    <property type="project" value="UniProtKB-ARBA"/>
</dbReference>
<dbReference type="InterPro" id="IPR033469">
    <property type="entry name" value="CYTH-like_dom_sf"/>
</dbReference>
<comment type="caution">
    <text evidence="2">The sequence shown here is derived from an EMBL/GenBank/DDBJ whole genome shotgun (WGS) entry which is preliminary data.</text>
</comment>
<dbReference type="SMART" id="SM01118">
    <property type="entry name" value="CYTH"/>
    <property type="match status" value="1"/>
</dbReference>
<evidence type="ECO:0000259" key="1">
    <source>
        <dbReference type="PROSITE" id="PS51707"/>
    </source>
</evidence>
<evidence type="ECO:0000313" key="2">
    <source>
        <dbReference type="EMBL" id="KAK7477186.1"/>
    </source>
</evidence>
<dbReference type="Pfam" id="PF01928">
    <property type="entry name" value="CYTH"/>
    <property type="match status" value="1"/>
</dbReference>
<dbReference type="CDD" id="cd07890">
    <property type="entry name" value="CYTH-like_AC_IV-like"/>
    <property type="match status" value="1"/>
</dbReference>
<sequence>MPTNVEIKARVTDIANLRKRAAQLSGTDGQTLEQEDTFFNCHNGRLKLRVEKGNPSELIFYSRPDQQGPKVSDFSKAGIDQPENLKVVLSQALGVRGMVKKTRYLYMVGQTRVHVDQVDGLGDFMELEVNLKEGQSAEEGQVIARDLMQKLGVKDEDLLTCAYMDLLLNEKSG</sequence>
<dbReference type="PANTHER" id="PTHR21028:SF2">
    <property type="entry name" value="CYTH DOMAIN-CONTAINING PROTEIN"/>
    <property type="match status" value="1"/>
</dbReference>
<proteinExistence type="predicted"/>